<keyword evidence="6 14" id="KW-0812">Transmembrane</keyword>
<evidence type="ECO:0000256" key="3">
    <source>
        <dbReference type="ARBA" id="ARBA00004721"/>
    </source>
</evidence>
<evidence type="ECO:0000313" key="16">
    <source>
        <dbReference type="Proteomes" id="UP000807469"/>
    </source>
</evidence>
<dbReference type="EMBL" id="MU155164">
    <property type="protein sequence ID" value="KAF9482523.1"/>
    <property type="molecule type" value="Genomic_DNA"/>
</dbReference>
<evidence type="ECO:0000256" key="13">
    <source>
        <dbReference type="PIRSR" id="PIRSR602401-1"/>
    </source>
</evidence>
<dbReference type="Gene3D" id="1.10.630.10">
    <property type="entry name" value="Cytochrome P450"/>
    <property type="match status" value="1"/>
</dbReference>
<dbReference type="Pfam" id="PF00067">
    <property type="entry name" value="p450"/>
    <property type="match status" value="1"/>
</dbReference>
<dbReference type="OrthoDB" id="1470350at2759"/>
<reference evidence="15" key="1">
    <citation type="submission" date="2020-11" db="EMBL/GenBank/DDBJ databases">
        <authorList>
            <consortium name="DOE Joint Genome Institute"/>
            <person name="Ahrendt S."/>
            <person name="Riley R."/>
            <person name="Andreopoulos W."/>
            <person name="Labutti K."/>
            <person name="Pangilinan J."/>
            <person name="Ruiz-Duenas F.J."/>
            <person name="Barrasa J.M."/>
            <person name="Sanchez-Garcia M."/>
            <person name="Camarero S."/>
            <person name="Miyauchi S."/>
            <person name="Serrano A."/>
            <person name="Linde D."/>
            <person name="Babiker R."/>
            <person name="Drula E."/>
            <person name="Ayuso-Fernandez I."/>
            <person name="Pacheco R."/>
            <person name="Padilla G."/>
            <person name="Ferreira P."/>
            <person name="Barriuso J."/>
            <person name="Kellner H."/>
            <person name="Castanera R."/>
            <person name="Alfaro M."/>
            <person name="Ramirez L."/>
            <person name="Pisabarro A.G."/>
            <person name="Kuo A."/>
            <person name="Tritt A."/>
            <person name="Lipzen A."/>
            <person name="He G."/>
            <person name="Yan M."/>
            <person name="Ng V."/>
            <person name="Cullen D."/>
            <person name="Martin F."/>
            <person name="Rosso M.-N."/>
            <person name="Henrissat B."/>
            <person name="Hibbett D."/>
            <person name="Martinez A.T."/>
            <person name="Grigoriev I.V."/>
        </authorList>
    </citation>
    <scope>NUCLEOTIDE SEQUENCE</scope>
    <source>
        <strain evidence="15">CIRM-BRFM 674</strain>
    </source>
</reference>
<dbReference type="GO" id="GO:0016020">
    <property type="term" value="C:membrane"/>
    <property type="evidence" value="ECO:0007669"/>
    <property type="project" value="UniProtKB-SubCell"/>
</dbReference>
<dbReference type="InterPro" id="IPR002401">
    <property type="entry name" value="Cyt_P450_E_grp-I"/>
</dbReference>
<evidence type="ECO:0000256" key="5">
    <source>
        <dbReference type="ARBA" id="ARBA00022617"/>
    </source>
</evidence>
<keyword evidence="9" id="KW-0560">Oxidoreductase</keyword>
<comment type="pathway">
    <text evidence="3">Secondary metabolite biosynthesis; terpenoid biosynthesis.</text>
</comment>
<dbReference type="GO" id="GO:0020037">
    <property type="term" value="F:heme binding"/>
    <property type="evidence" value="ECO:0007669"/>
    <property type="project" value="InterPro"/>
</dbReference>
<protein>
    <submittedName>
        <fullName evidence="15">Cytochrome P450</fullName>
    </submittedName>
</protein>
<comment type="cofactor">
    <cofactor evidence="1 13">
        <name>heme</name>
        <dbReference type="ChEBI" id="CHEBI:30413"/>
    </cofactor>
</comment>
<comment type="subcellular location">
    <subcellularLocation>
        <location evidence="2">Membrane</location>
    </subcellularLocation>
</comment>
<dbReference type="SUPFAM" id="SSF48264">
    <property type="entry name" value="Cytochrome P450"/>
    <property type="match status" value="1"/>
</dbReference>
<gene>
    <name evidence="15" type="ORF">BDN70DRAFT_874864</name>
</gene>
<dbReference type="GO" id="GO:0005506">
    <property type="term" value="F:iron ion binding"/>
    <property type="evidence" value="ECO:0007669"/>
    <property type="project" value="InterPro"/>
</dbReference>
<evidence type="ECO:0000256" key="2">
    <source>
        <dbReference type="ARBA" id="ARBA00004370"/>
    </source>
</evidence>
<evidence type="ECO:0000256" key="4">
    <source>
        <dbReference type="ARBA" id="ARBA00010617"/>
    </source>
</evidence>
<feature type="binding site" description="axial binding residue" evidence="13">
    <location>
        <position position="488"/>
    </location>
    <ligand>
        <name>heme</name>
        <dbReference type="ChEBI" id="CHEBI:30413"/>
    </ligand>
    <ligandPart>
        <name>Fe</name>
        <dbReference type="ChEBI" id="CHEBI:18248"/>
    </ligandPart>
</feature>
<keyword evidence="11" id="KW-0503">Monooxygenase</keyword>
<keyword evidence="8 14" id="KW-1133">Transmembrane helix</keyword>
<dbReference type="PANTHER" id="PTHR24305">
    <property type="entry name" value="CYTOCHROME P450"/>
    <property type="match status" value="1"/>
</dbReference>
<dbReference type="InterPro" id="IPR001128">
    <property type="entry name" value="Cyt_P450"/>
</dbReference>
<dbReference type="Proteomes" id="UP000807469">
    <property type="component" value="Unassembled WGS sequence"/>
</dbReference>
<evidence type="ECO:0000256" key="14">
    <source>
        <dbReference type="SAM" id="Phobius"/>
    </source>
</evidence>
<dbReference type="InterPro" id="IPR050121">
    <property type="entry name" value="Cytochrome_P450_monoxygenase"/>
</dbReference>
<accession>A0A9P5Z6V5</accession>
<feature type="transmembrane region" description="Helical" evidence="14">
    <location>
        <begin position="6"/>
        <end position="24"/>
    </location>
</feature>
<dbReference type="AlphaFoldDB" id="A0A9P5Z6V5"/>
<evidence type="ECO:0000256" key="8">
    <source>
        <dbReference type="ARBA" id="ARBA00022989"/>
    </source>
</evidence>
<dbReference type="InterPro" id="IPR036396">
    <property type="entry name" value="Cyt_P450_sf"/>
</dbReference>
<dbReference type="PANTHER" id="PTHR24305:SF166">
    <property type="entry name" value="CYTOCHROME P450 12A4, MITOCHONDRIAL-RELATED"/>
    <property type="match status" value="1"/>
</dbReference>
<keyword evidence="5 13" id="KW-0349">Heme</keyword>
<evidence type="ECO:0000256" key="6">
    <source>
        <dbReference type="ARBA" id="ARBA00022692"/>
    </source>
</evidence>
<comment type="caution">
    <text evidence="15">The sequence shown here is derived from an EMBL/GenBank/DDBJ whole genome shotgun (WGS) entry which is preliminary data.</text>
</comment>
<evidence type="ECO:0000256" key="11">
    <source>
        <dbReference type="ARBA" id="ARBA00023033"/>
    </source>
</evidence>
<dbReference type="PRINTS" id="PR00385">
    <property type="entry name" value="P450"/>
</dbReference>
<proteinExistence type="inferred from homology"/>
<keyword evidence="16" id="KW-1185">Reference proteome</keyword>
<organism evidence="15 16">
    <name type="scientific">Pholiota conissans</name>
    <dbReference type="NCBI Taxonomy" id="109636"/>
    <lineage>
        <taxon>Eukaryota</taxon>
        <taxon>Fungi</taxon>
        <taxon>Dikarya</taxon>
        <taxon>Basidiomycota</taxon>
        <taxon>Agaricomycotina</taxon>
        <taxon>Agaricomycetes</taxon>
        <taxon>Agaricomycetidae</taxon>
        <taxon>Agaricales</taxon>
        <taxon>Agaricineae</taxon>
        <taxon>Strophariaceae</taxon>
        <taxon>Pholiota</taxon>
    </lineage>
</organism>
<name>A0A9P5Z6V5_9AGAR</name>
<sequence length="546" mass="61544">MSWLFFVKALLSVTIPLYTLWSLFRDKFFKGALDNIPGPPAESFFTGVLDSFFNNHGWDYHKKLAETYGGVMKIKAVFGENELYVFDPKALHHIFLKDQDVYEETPQWIQGNGVVYGEGLLATLGEQHRKQRKMLNPVFSTAHMRDMMPIFYDVTSKLREAMSNRVAEGPKEIDILSWMSRTALELIGESGMGYSFDPLTADAAPHPYSKAAKNLELAWGKLRLSTSYLLPPLSKIGSAKFRRFVIDIIPWKDVHDVRDIVDVLTDTCVKIYDIKTKALAEGDEALAKQIGRGKDIMSILMKANMSASKEDSLTKDELLGQMSSLLYAAIDTTSSALSRTLHILATHQDMQDKLRREIKDAKQEMGGDLPYDQLVALPYLDALCRESLRLHSPVPLVRRIARKDIMLPLSTPIKGVDGREISEIFVPNDTKLTIGIMASNRNPELWGPDAHEFKPERWLNPLPDTLTAAHLPGVYSHLMTFIGGSRACIGFKFSQLEMKVVLLTLIESFRFTLSEKEINWEMVEIVAPVVVGEEVPSLPIVLERIV</sequence>
<evidence type="ECO:0000256" key="10">
    <source>
        <dbReference type="ARBA" id="ARBA00023004"/>
    </source>
</evidence>
<keyword evidence="7 13" id="KW-0479">Metal-binding</keyword>
<comment type="similarity">
    <text evidence="4">Belongs to the cytochrome P450 family.</text>
</comment>
<evidence type="ECO:0000256" key="9">
    <source>
        <dbReference type="ARBA" id="ARBA00023002"/>
    </source>
</evidence>
<dbReference type="PRINTS" id="PR00463">
    <property type="entry name" value="EP450I"/>
</dbReference>
<dbReference type="CDD" id="cd11069">
    <property type="entry name" value="CYP_FUM15-like"/>
    <property type="match status" value="1"/>
</dbReference>
<evidence type="ECO:0000256" key="12">
    <source>
        <dbReference type="ARBA" id="ARBA00023136"/>
    </source>
</evidence>
<keyword evidence="10 13" id="KW-0408">Iron</keyword>
<dbReference type="GO" id="GO:0016705">
    <property type="term" value="F:oxidoreductase activity, acting on paired donors, with incorporation or reduction of molecular oxygen"/>
    <property type="evidence" value="ECO:0007669"/>
    <property type="project" value="InterPro"/>
</dbReference>
<dbReference type="GO" id="GO:0004497">
    <property type="term" value="F:monooxygenase activity"/>
    <property type="evidence" value="ECO:0007669"/>
    <property type="project" value="UniProtKB-KW"/>
</dbReference>
<keyword evidence="12 14" id="KW-0472">Membrane</keyword>
<evidence type="ECO:0000256" key="7">
    <source>
        <dbReference type="ARBA" id="ARBA00022723"/>
    </source>
</evidence>
<evidence type="ECO:0000313" key="15">
    <source>
        <dbReference type="EMBL" id="KAF9482523.1"/>
    </source>
</evidence>
<evidence type="ECO:0000256" key="1">
    <source>
        <dbReference type="ARBA" id="ARBA00001971"/>
    </source>
</evidence>